<keyword evidence="2" id="KW-1003">Cell membrane</keyword>
<comment type="subcellular location">
    <subcellularLocation>
        <location evidence="1 10">Cell membrane</location>
        <topology evidence="1 10">Multi-pass membrane protein</topology>
    </subcellularLocation>
</comment>
<dbReference type="FunCoup" id="A0A482WTP5">
    <property type="interactions" value="85"/>
</dbReference>
<evidence type="ECO:0000256" key="4">
    <source>
        <dbReference type="ARBA" id="ARBA00022692"/>
    </source>
</evidence>
<keyword evidence="7 10" id="KW-0472">Membrane</keyword>
<dbReference type="InterPro" id="IPR004117">
    <property type="entry name" value="7tm6_olfct_rcpt"/>
</dbReference>
<keyword evidence="8 10" id="KW-0675">Receptor</keyword>
<organism evidence="11 12">
    <name type="scientific">Laodelphax striatellus</name>
    <name type="common">Small brown planthopper</name>
    <name type="synonym">Delphax striatella</name>
    <dbReference type="NCBI Taxonomy" id="195883"/>
    <lineage>
        <taxon>Eukaryota</taxon>
        <taxon>Metazoa</taxon>
        <taxon>Ecdysozoa</taxon>
        <taxon>Arthropoda</taxon>
        <taxon>Hexapoda</taxon>
        <taxon>Insecta</taxon>
        <taxon>Pterygota</taxon>
        <taxon>Neoptera</taxon>
        <taxon>Paraneoptera</taxon>
        <taxon>Hemiptera</taxon>
        <taxon>Auchenorrhyncha</taxon>
        <taxon>Fulgoroidea</taxon>
        <taxon>Delphacidae</taxon>
        <taxon>Criomorphinae</taxon>
        <taxon>Laodelphax</taxon>
    </lineage>
</organism>
<dbReference type="GO" id="GO:0004984">
    <property type="term" value="F:olfactory receptor activity"/>
    <property type="evidence" value="ECO:0007669"/>
    <property type="project" value="InterPro"/>
</dbReference>
<feature type="transmembrane region" description="Helical" evidence="10">
    <location>
        <begin position="59"/>
        <end position="76"/>
    </location>
</feature>
<evidence type="ECO:0000313" key="12">
    <source>
        <dbReference type="Proteomes" id="UP000291343"/>
    </source>
</evidence>
<gene>
    <name evidence="11" type="ORF">LSTR_LSTR012752</name>
</gene>
<keyword evidence="9 10" id="KW-0807">Transducer</keyword>
<name>A0A482WTP5_LAOST</name>
<evidence type="ECO:0000256" key="2">
    <source>
        <dbReference type="ARBA" id="ARBA00022475"/>
    </source>
</evidence>
<dbReference type="EMBL" id="QKKF02026075">
    <property type="protein sequence ID" value="RZF36666.1"/>
    <property type="molecule type" value="Genomic_DNA"/>
</dbReference>
<keyword evidence="12" id="KW-1185">Reference proteome</keyword>
<keyword evidence="5 10" id="KW-0552">Olfaction</keyword>
<dbReference type="Proteomes" id="UP000291343">
    <property type="component" value="Unassembled WGS sequence"/>
</dbReference>
<evidence type="ECO:0000256" key="1">
    <source>
        <dbReference type="ARBA" id="ARBA00004651"/>
    </source>
</evidence>
<dbReference type="OrthoDB" id="6626871at2759"/>
<feature type="transmembrane region" description="Helical" evidence="10">
    <location>
        <begin position="170"/>
        <end position="191"/>
    </location>
</feature>
<dbReference type="GO" id="GO:0007165">
    <property type="term" value="P:signal transduction"/>
    <property type="evidence" value="ECO:0007669"/>
    <property type="project" value="UniProtKB-KW"/>
</dbReference>
<dbReference type="Pfam" id="PF02949">
    <property type="entry name" value="7tm_6"/>
    <property type="match status" value="1"/>
</dbReference>
<accession>A0A482WTP5</accession>
<keyword evidence="3 10" id="KW-0716">Sensory transduction</keyword>
<feature type="transmembrane region" description="Helical" evidence="10">
    <location>
        <begin position="272"/>
        <end position="293"/>
    </location>
</feature>
<dbReference type="AlphaFoldDB" id="A0A482WTP5"/>
<comment type="caution">
    <text evidence="11">The sequence shown here is derived from an EMBL/GenBank/DDBJ whole genome shotgun (WGS) entry which is preliminary data.</text>
</comment>
<feature type="transmembrane region" description="Helical" evidence="10">
    <location>
        <begin position="305"/>
        <end position="322"/>
    </location>
</feature>
<comment type="caution">
    <text evidence="10">Lacks conserved residue(s) required for the propagation of feature annotation.</text>
</comment>
<comment type="similarity">
    <text evidence="10">Belongs to the insect chemoreceptor superfamily. Heteromeric odorant receptor channel (TC 1.A.69) family.</text>
</comment>
<dbReference type="GO" id="GO:0005549">
    <property type="term" value="F:odorant binding"/>
    <property type="evidence" value="ECO:0007669"/>
    <property type="project" value="InterPro"/>
</dbReference>
<reference evidence="11 12" key="1">
    <citation type="journal article" date="2017" name="Gigascience">
        <title>Genome sequence of the small brown planthopper, Laodelphax striatellus.</title>
        <authorList>
            <person name="Zhu J."/>
            <person name="Jiang F."/>
            <person name="Wang X."/>
            <person name="Yang P."/>
            <person name="Bao Y."/>
            <person name="Zhao W."/>
            <person name="Wang W."/>
            <person name="Lu H."/>
            <person name="Wang Q."/>
            <person name="Cui N."/>
            <person name="Li J."/>
            <person name="Chen X."/>
            <person name="Luo L."/>
            <person name="Yu J."/>
            <person name="Kang L."/>
            <person name="Cui F."/>
        </authorList>
    </citation>
    <scope>NUCLEOTIDE SEQUENCE [LARGE SCALE GENOMIC DNA]</scope>
    <source>
        <strain evidence="11">Lst14</strain>
    </source>
</reference>
<dbReference type="InParanoid" id="A0A482WTP5"/>
<sequence>MEDRASAETLISIFGDKRVTGLKAVILLSLTLPIFLNLIFCLIEEWSDFFERLLTLKEIMLILFSAIGGYFVQFHLRDVEEKYVLKYLRSVKHHETSEEKRKIIDGTNDYIVRHNVVAQRAFKFLFITGGCIPLLQITIKTLKMYLTGVEAEKMVFVIHLYLPVGYRTPLIYLVTQLAAFVLYGFLVYMWGVNYKVFLIGLKCLSTEVCLLVESLKELDSFEKTPALTANEEELVVVSAVEQRKLKDHLNRTIEQHQDILQSLKLVNDCTKLYIFLFINVYSIQLGLYIIFILKLKELALKMKYVFLYIVVLIIQMQWAIYAQDIQDNGEKLRMALYNCSWLDKPRWMKRCLILMIMKANQPLELRPYGLYALNKSCMANMMKATYTYVNIVNELLSRK</sequence>
<dbReference type="GO" id="GO:0005886">
    <property type="term" value="C:plasma membrane"/>
    <property type="evidence" value="ECO:0007669"/>
    <property type="project" value="UniProtKB-SubCell"/>
</dbReference>
<keyword evidence="4 10" id="KW-0812">Transmembrane</keyword>
<keyword evidence="6 10" id="KW-1133">Transmembrane helix</keyword>
<evidence type="ECO:0000313" key="11">
    <source>
        <dbReference type="EMBL" id="RZF36666.1"/>
    </source>
</evidence>
<protein>
    <recommendedName>
        <fullName evidence="10">Odorant receptor</fullName>
    </recommendedName>
</protein>
<evidence type="ECO:0000256" key="3">
    <source>
        <dbReference type="ARBA" id="ARBA00022606"/>
    </source>
</evidence>
<dbReference type="PANTHER" id="PTHR21137:SF35">
    <property type="entry name" value="ODORANT RECEPTOR 19A-RELATED"/>
    <property type="match status" value="1"/>
</dbReference>
<proteinExistence type="inferred from homology"/>
<evidence type="ECO:0000256" key="5">
    <source>
        <dbReference type="ARBA" id="ARBA00022725"/>
    </source>
</evidence>
<evidence type="ECO:0000256" key="9">
    <source>
        <dbReference type="ARBA" id="ARBA00023224"/>
    </source>
</evidence>
<evidence type="ECO:0000256" key="7">
    <source>
        <dbReference type="ARBA" id="ARBA00023136"/>
    </source>
</evidence>
<dbReference type="PANTHER" id="PTHR21137">
    <property type="entry name" value="ODORANT RECEPTOR"/>
    <property type="match status" value="1"/>
</dbReference>
<evidence type="ECO:0000256" key="10">
    <source>
        <dbReference type="RuleBase" id="RU351113"/>
    </source>
</evidence>
<evidence type="ECO:0000256" key="8">
    <source>
        <dbReference type="ARBA" id="ARBA00023170"/>
    </source>
</evidence>
<feature type="transmembrane region" description="Helical" evidence="10">
    <location>
        <begin position="21"/>
        <end position="39"/>
    </location>
</feature>
<evidence type="ECO:0000256" key="6">
    <source>
        <dbReference type="ARBA" id="ARBA00022989"/>
    </source>
</evidence>